<evidence type="ECO:0000256" key="1">
    <source>
        <dbReference type="ARBA" id="ARBA00004141"/>
    </source>
</evidence>
<gene>
    <name evidence="14" type="ORF">PZE19_06310</name>
</gene>
<keyword evidence="3 12" id="KW-0812">Transmembrane</keyword>
<evidence type="ECO:0000256" key="6">
    <source>
        <dbReference type="ARBA" id="ARBA00023136"/>
    </source>
</evidence>
<feature type="transmembrane region" description="Helical" evidence="12">
    <location>
        <begin position="445"/>
        <end position="462"/>
    </location>
</feature>
<comment type="caution">
    <text evidence="14">The sequence shown here is derived from an EMBL/GenBank/DDBJ whole genome shotgun (WGS) entry which is preliminary data.</text>
</comment>
<organism evidence="14 15">
    <name type="scientific">Paludisphaera mucosa</name>
    <dbReference type="NCBI Taxonomy" id="3030827"/>
    <lineage>
        <taxon>Bacteria</taxon>
        <taxon>Pseudomonadati</taxon>
        <taxon>Planctomycetota</taxon>
        <taxon>Planctomycetia</taxon>
        <taxon>Isosphaerales</taxon>
        <taxon>Isosphaeraceae</taxon>
        <taxon>Paludisphaera</taxon>
    </lineage>
</organism>
<dbReference type="InterPro" id="IPR014743">
    <property type="entry name" value="Cl-channel_core"/>
</dbReference>
<dbReference type="PANTHER" id="PTHR43427:SF6">
    <property type="entry name" value="CHLORIDE CHANNEL PROTEIN CLC-E"/>
    <property type="match status" value="1"/>
</dbReference>
<dbReference type="InterPro" id="IPR046342">
    <property type="entry name" value="CBS_dom_sf"/>
</dbReference>
<dbReference type="RefSeq" id="WP_277859724.1">
    <property type="nucleotide sequence ID" value="NZ_JARRAG010000001.1"/>
</dbReference>
<feature type="transmembrane region" description="Helical" evidence="12">
    <location>
        <begin position="413"/>
        <end position="433"/>
    </location>
</feature>
<dbReference type="Pfam" id="PF00654">
    <property type="entry name" value="Voltage_CLC"/>
    <property type="match status" value="1"/>
</dbReference>
<evidence type="ECO:0000256" key="5">
    <source>
        <dbReference type="ARBA" id="ARBA00023065"/>
    </source>
</evidence>
<evidence type="ECO:0000256" key="8">
    <source>
        <dbReference type="ARBA" id="ARBA00023214"/>
    </source>
</evidence>
<dbReference type="Proteomes" id="UP001216907">
    <property type="component" value="Unassembled WGS sequence"/>
</dbReference>
<keyword evidence="5" id="KW-0406">Ion transport</keyword>
<comment type="subcellular location">
    <subcellularLocation>
        <location evidence="1">Membrane</location>
        <topology evidence="1">Multi-pass membrane protein</topology>
    </subcellularLocation>
</comment>
<dbReference type="InterPro" id="IPR050368">
    <property type="entry name" value="ClC-type_chloride_channel"/>
</dbReference>
<evidence type="ECO:0000256" key="3">
    <source>
        <dbReference type="ARBA" id="ARBA00022692"/>
    </source>
</evidence>
<dbReference type="PANTHER" id="PTHR43427">
    <property type="entry name" value="CHLORIDE CHANNEL PROTEIN CLC-E"/>
    <property type="match status" value="1"/>
</dbReference>
<dbReference type="InterPro" id="IPR001807">
    <property type="entry name" value="ClC"/>
</dbReference>
<proteinExistence type="predicted"/>
<keyword evidence="4 12" id="KW-1133">Transmembrane helix</keyword>
<evidence type="ECO:0000313" key="14">
    <source>
        <dbReference type="EMBL" id="MDG3003372.1"/>
    </source>
</evidence>
<feature type="region of interest" description="Disordered" evidence="11">
    <location>
        <begin position="627"/>
        <end position="647"/>
    </location>
</feature>
<feature type="transmembrane region" description="Helical" evidence="12">
    <location>
        <begin position="382"/>
        <end position="401"/>
    </location>
</feature>
<evidence type="ECO:0000256" key="4">
    <source>
        <dbReference type="ARBA" id="ARBA00022989"/>
    </source>
</evidence>
<evidence type="ECO:0000256" key="12">
    <source>
        <dbReference type="SAM" id="Phobius"/>
    </source>
</evidence>
<dbReference type="EMBL" id="JARRAG010000001">
    <property type="protein sequence ID" value="MDG3003372.1"/>
    <property type="molecule type" value="Genomic_DNA"/>
</dbReference>
<dbReference type="Gene3D" id="3.10.580.10">
    <property type="entry name" value="CBS-domain"/>
    <property type="match status" value="1"/>
</dbReference>
<evidence type="ECO:0000256" key="11">
    <source>
        <dbReference type="SAM" id="MobiDB-lite"/>
    </source>
</evidence>
<evidence type="ECO:0000256" key="9">
    <source>
        <dbReference type="ARBA" id="ARBA00023303"/>
    </source>
</evidence>
<dbReference type="SUPFAM" id="SSF81340">
    <property type="entry name" value="Clc chloride channel"/>
    <property type="match status" value="1"/>
</dbReference>
<dbReference type="PRINTS" id="PR00762">
    <property type="entry name" value="CLCHANNEL"/>
</dbReference>
<feature type="domain" description="CBS" evidence="13">
    <location>
        <begin position="568"/>
        <end position="626"/>
    </location>
</feature>
<dbReference type="Gene3D" id="1.10.3080.10">
    <property type="entry name" value="Clc chloride channel"/>
    <property type="match status" value="1"/>
</dbReference>
<feature type="transmembrane region" description="Helical" evidence="12">
    <location>
        <begin position="95"/>
        <end position="114"/>
    </location>
</feature>
<keyword evidence="7" id="KW-0869">Chloride channel</keyword>
<keyword evidence="8" id="KW-0868">Chloride</keyword>
<feature type="transmembrane region" description="Helical" evidence="12">
    <location>
        <begin position="351"/>
        <end position="370"/>
    </location>
</feature>
<feature type="transmembrane region" description="Helical" evidence="12">
    <location>
        <begin position="267"/>
        <end position="284"/>
    </location>
</feature>
<feature type="transmembrane region" description="Helical" evidence="12">
    <location>
        <begin position="305"/>
        <end position="331"/>
    </location>
</feature>
<feature type="transmembrane region" description="Helical" evidence="12">
    <location>
        <begin position="46"/>
        <end position="66"/>
    </location>
</feature>
<keyword evidence="10" id="KW-0129">CBS domain</keyword>
<keyword evidence="15" id="KW-1185">Reference proteome</keyword>
<evidence type="ECO:0000256" key="10">
    <source>
        <dbReference type="PROSITE-ProRule" id="PRU00703"/>
    </source>
</evidence>
<evidence type="ECO:0000256" key="7">
    <source>
        <dbReference type="ARBA" id="ARBA00023173"/>
    </source>
</evidence>
<protein>
    <submittedName>
        <fullName evidence="14">Chloride channel protein</fullName>
    </submittedName>
</protein>
<name>A0ABT6F713_9BACT</name>
<keyword evidence="9" id="KW-0407">Ion channel</keyword>
<accession>A0ABT6F713</accession>
<sequence>MRDAEPVSPLPSAPQGRPSRVTAALRRLATFWATPGVGRAGLCSPAVGFVAGLGAVGFLLALQFMYTHVLGGMMHLAMPPTPEGEAHAVAYPWPWWMVILIPTIGGLISGWLVFTFAPEAEGHGTDAMIRAFHEGGGLIRTRVPFIKAIASIVTIGTGGSAGQEGPIAQIGSGFGSFLARVLRLPTDERRILMLAGAAGGVGAIVRAPLGGALFAGEVLYSSTAFESAALLPCLASAIVAYSTFALFVTPRPVFAMPPLDFQGLADLPMYVGLTILCAAVGWLYTRSFYGLRDRAFKPLPIPRQLKPAVGGAMLGLLALAFPQVMAGGYGWVQWGAIGEPPNLLGRGESPFVPNMSMGLLLAVAVAKIAATGFTISSGGSGGVFGPSMLIGGMLGGAYGQLMHSLGIGLATEPSAFVLVGMGGFFAGVSKTPLTSIVMVSEMTGSYSLLVPLMLACGLNMAISRRWTLYEEQVPTPIDSPAHQGDFLVDVLSRIKVGAAGVRTVGVEPMVASLPFEKVARKVAGSTESLFPVIDDQGRLTGVFTLRDLRLALLGSKSWGPLVIADDLASRPIATVTIEDDLHTALRRMTESNLDEIPVVDPADPSRLVGLLSRRELTSAYSSLIETLRTDPTGPAGTDASADAASRA</sequence>
<dbReference type="InterPro" id="IPR000644">
    <property type="entry name" value="CBS_dom"/>
</dbReference>
<dbReference type="PROSITE" id="PS51371">
    <property type="entry name" value="CBS"/>
    <property type="match status" value="1"/>
</dbReference>
<keyword evidence="2" id="KW-0813">Transport</keyword>
<dbReference type="Pfam" id="PF00571">
    <property type="entry name" value="CBS"/>
    <property type="match status" value="2"/>
</dbReference>
<evidence type="ECO:0000256" key="2">
    <source>
        <dbReference type="ARBA" id="ARBA00022448"/>
    </source>
</evidence>
<reference evidence="14 15" key="1">
    <citation type="submission" date="2023-03" db="EMBL/GenBank/DDBJ databases">
        <title>Paludisphaera mucosa sp. nov. a novel planctomycete from northern fen.</title>
        <authorList>
            <person name="Ivanova A."/>
        </authorList>
    </citation>
    <scope>NUCLEOTIDE SEQUENCE [LARGE SCALE GENOMIC DNA]</scope>
    <source>
        <strain evidence="14 15">Pla2</strain>
    </source>
</reference>
<keyword evidence="6 12" id="KW-0472">Membrane</keyword>
<evidence type="ECO:0000259" key="13">
    <source>
        <dbReference type="PROSITE" id="PS51371"/>
    </source>
</evidence>
<feature type="transmembrane region" description="Helical" evidence="12">
    <location>
        <begin position="228"/>
        <end position="247"/>
    </location>
</feature>
<dbReference type="SMART" id="SM00116">
    <property type="entry name" value="CBS"/>
    <property type="match status" value="2"/>
</dbReference>
<dbReference type="SUPFAM" id="SSF54631">
    <property type="entry name" value="CBS-domain pair"/>
    <property type="match status" value="1"/>
</dbReference>
<dbReference type="CDD" id="cd00400">
    <property type="entry name" value="Voltage_gated_ClC"/>
    <property type="match status" value="1"/>
</dbReference>
<feature type="transmembrane region" description="Helical" evidence="12">
    <location>
        <begin position="191"/>
        <end position="216"/>
    </location>
</feature>
<evidence type="ECO:0000313" key="15">
    <source>
        <dbReference type="Proteomes" id="UP001216907"/>
    </source>
</evidence>